<reference evidence="13" key="1">
    <citation type="submission" date="2014-01" db="EMBL/GenBank/DDBJ databases">
        <authorList>
            <person name="Aslett M."/>
        </authorList>
    </citation>
    <scope>NUCLEOTIDE SEQUENCE</scope>
</reference>
<evidence type="ECO:0000256" key="11">
    <source>
        <dbReference type="ARBA" id="ARBA00030756"/>
    </source>
</evidence>
<keyword evidence="8" id="KW-0408">Iron</keyword>
<evidence type="ECO:0000256" key="8">
    <source>
        <dbReference type="ARBA" id="ARBA00023004"/>
    </source>
</evidence>
<organism evidence="13 14">
    <name type="scientific">Trichuris trichiura</name>
    <name type="common">Whipworm</name>
    <name type="synonym">Trichocephalus trichiurus</name>
    <dbReference type="NCBI Taxonomy" id="36087"/>
    <lineage>
        <taxon>Eukaryota</taxon>
        <taxon>Metazoa</taxon>
        <taxon>Ecdysozoa</taxon>
        <taxon>Nematoda</taxon>
        <taxon>Enoplea</taxon>
        <taxon>Dorylaimia</taxon>
        <taxon>Trichinellida</taxon>
        <taxon>Trichuridae</taxon>
        <taxon>Trichuris</taxon>
    </lineage>
</organism>
<evidence type="ECO:0000256" key="9">
    <source>
        <dbReference type="ARBA" id="ARBA00023014"/>
    </source>
</evidence>
<keyword evidence="4" id="KW-0004">4Fe-4S</keyword>
<keyword evidence="6" id="KW-0479">Metal-binding</keyword>
<evidence type="ECO:0000256" key="4">
    <source>
        <dbReference type="ARBA" id="ARBA00022485"/>
    </source>
</evidence>
<dbReference type="PANTHER" id="PTHR30538:SF1">
    <property type="entry name" value="L-LYSINE 2,3-AMINOMUTASE"/>
    <property type="match status" value="1"/>
</dbReference>
<dbReference type="AlphaFoldDB" id="A0A077ZBR0"/>
<dbReference type="InterPro" id="IPR003739">
    <property type="entry name" value="Lys_aminomutase/Glu_NH3_mut"/>
</dbReference>
<dbReference type="Pfam" id="PF04055">
    <property type="entry name" value="Radical_SAM"/>
    <property type="match status" value="1"/>
</dbReference>
<dbReference type="InterPro" id="IPR013785">
    <property type="entry name" value="Aldolase_TIM"/>
</dbReference>
<dbReference type="PANTHER" id="PTHR30538">
    <property type="entry name" value="LYSINE 2,3-AMINOMUTASE-RELATED"/>
    <property type="match status" value="1"/>
</dbReference>
<dbReference type="OrthoDB" id="5396721at2759"/>
<keyword evidence="9" id="KW-0411">Iron-sulfur</keyword>
<dbReference type="InterPro" id="IPR007197">
    <property type="entry name" value="rSAM"/>
</dbReference>
<evidence type="ECO:0000256" key="7">
    <source>
        <dbReference type="ARBA" id="ARBA00022898"/>
    </source>
</evidence>
<accession>A0A077ZBR0</accession>
<dbReference type="STRING" id="36087.A0A077ZBR0"/>
<dbReference type="Gene3D" id="3.20.20.70">
    <property type="entry name" value="Aldolase class I"/>
    <property type="match status" value="1"/>
</dbReference>
<dbReference type="Proteomes" id="UP000030665">
    <property type="component" value="Unassembled WGS sequence"/>
</dbReference>
<sequence>MAHIVTLNTPSREDWLTQLADVVTDPDELLRLLNIDADEKLLAGRSAKKLFALRVPRSFIDRMEKGNPDDPLLRQVLTSQDEFVVASGFSTDPLEEQHSVVPGLLHKYHNRALLLVKGGCAVNCRYCFRRHFPYAENQGNKRNWQTALEYVAAHPELDEMIFSGGDPLMAKDHELDWLLTQLEAIPHIKRLRIHSRLPIVIPARITDALVERFSHSTLQILLVNHINHANEIDETFRQAMAKLRRVGVTLLNQSVLLRDVNDNAQTLANLSNALFDAGVMPYYLHVLDKVQGAAHFMVSDDEARQIMRRTYMAISIKGVNTGVIRKSNNFIALALKIKEPRNKESLFFMSVMELRDLLIALESRLHQKHKLDAAARLQYEQARDKVIKKMAENIPEILVDELKNADINRRVNTLELTDNQGENLTFVLTLHDGSKCELVVNELQIEMLARAIIHAINNAEMRELALRITSLLDFLPLYDVDCQENGNLEYDTYSQPEWKHNLFDHYLAVLYRFKDESGKEQFSGAVVKTREATPGKEIETITRRMLDFSPRLKKLAGVPCQVYVRTVAANNAQPLTQDQCLRALHHLRVQSTSKTAPQAK</sequence>
<dbReference type="NCBIfam" id="TIGR00238">
    <property type="entry name" value="KamA family radical SAM protein"/>
    <property type="match status" value="1"/>
</dbReference>
<dbReference type="GO" id="GO:0016853">
    <property type="term" value="F:isomerase activity"/>
    <property type="evidence" value="ECO:0007669"/>
    <property type="project" value="UniProtKB-KW"/>
</dbReference>
<evidence type="ECO:0000256" key="1">
    <source>
        <dbReference type="ARBA" id="ARBA00001352"/>
    </source>
</evidence>
<comment type="cofactor">
    <cofactor evidence="2">
        <name>pyridoxal 5'-phosphate</name>
        <dbReference type="ChEBI" id="CHEBI:597326"/>
    </cofactor>
</comment>
<evidence type="ECO:0000256" key="2">
    <source>
        <dbReference type="ARBA" id="ARBA00001933"/>
    </source>
</evidence>
<dbReference type="EMBL" id="HG806103">
    <property type="protein sequence ID" value="CDW56973.1"/>
    <property type="molecule type" value="Genomic_DNA"/>
</dbReference>
<keyword evidence="7" id="KW-0663">Pyridoxal phosphate</keyword>
<dbReference type="GO" id="GO:0051539">
    <property type="term" value="F:4 iron, 4 sulfur cluster binding"/>
    <property type="evidence" value="ECO:0007669"/>
    <property type="project" value="UniProtKB-KW"/>
</dbReference>
<feature type="domain" description="Radical SAM core" evidence="12">
    <location>
        <begin position="106"/>
        <end position="317"/>
    </location>
</feature>
<proteinExistence type="predicted"/>
<dbReference type="NCBIfam" id="TIGR03821">
    <property type="entry name" value="EFP_modif_epmB"/>
    <property type="match status" value="1"/>
</dbReference>
<evidence type="ECO:0000256" key="3">
    <source>
        <dbReference type="ARBA" id="ARBA00022363"/>
    </source>
</evidence>
<evidence type="ECO:0000313" key="13">
    <source>
        <dbReference type="EMBL" id="CDW56973.1"/>
    </source>
</evidence>
<dbReference type="Pfam" id="PF15922">
    <property type="entry name" value="YjeJ"/>
    <property type="match status" value="1"/>
</dbReference>
<comment type="catalytic activity">
    <reaction evidence="1">
        <text>L-lysine = D-beta-lysine</text>
        <dbReference type="Rhea" id="RHEA:44148"/>
        <dbReference type="ChEBI" id="CHEBI:32551"/>
        <dbReference type="ChEBI" id="CHEBI:84138"/>
    </reaction>
</comment>
<dbReference type="SUPFAM" id="SSF102114">
    <property type="entry name" value="Radical SAM enzymes"/>
    <property type="match status" value="1"/>
</dbReference>
<keyword evidence="5" id="KW-0949">S-adenosyl-L-methionine</keyword>
<keyword evidence="14" id="KW-1185">Reference proteome</keyword>
<dbReference type="GO" id="GO:0046872">
    <property type="term" value="F:metal ion binding"/>
    <property type="evidence" value="ECO:0007669"/>
    <property type="project" value="UniProtKB-KW"/>
</dbReference>
<evidence type="ECO:0000256" key="10">
    <source>
        <dbReference type="ARBA" id="ARBA00023235"/>
    </source>
</evidence>
<dbReference type="PROSITE" id="PS51918">
    <property type="entry name" value="RADICAL_SAM"/>
    <property type="match status" value="1"/>
</dbReference>
<protein>
    <recommendedName>
        <fullName evidence="3">L-lysine 2,3-aminomutase</fullName>
    </recommendedName>
    <alternativeName>
        <fullName evidence="11">EF-P post-translational modification enzyme B</fullName>
    </alternativeName>
</protein>
<dbReference type="SFLD" id="SFLDS00029">
    <property type="entry name" value="Radical_SAM"/>
    <property type="match status" value="1"/>
</dbReference>
<dbReference type="InterPro" id="IPR031810">
    <property type="entry name" value="YjeJ-like"/>
</dbReference>
<keyword evidence="10" id="KW-0413">Isomerase</keyword>
<gene>
    <name evidence="13" type="ORF">TTRE_0000525601</name>
</gene>
<evidence type="ECO:0000256" key="6">
    <source>
        <dbReference type="ARBA" id="ARBA00022723"/>
    </source>
</evidence>
<dbReference type="CDD" id="cd01335">
    <property type="entry name" value="Radical_SAM"/>
    <property type="match status" value="1"/>
</dbReference>
<evidence type="ECO:0000313" key="14">
    <source>
        <dbReference type="Proteomes" id="UP000030665"/>
    </source>
</evidence>
<dbReference type="InterPro" id="IPR022462">
    <property type="entry name" value="EpmB"/>
</dbReference>
<reference evidence="13" key="2">
    <citation type="submission" date="2014-03" db="EMBL/GenBank/DDBJ databases">
        <title>The whipworm genome and dual-species transcriptomics of an intimate host-pathogen interaction.</title>
        <authorList>
            <person name="Foth B.J."/>
            <person name="Tsai I.J."/>
            <person name="Reid A.J."/>
            <person name="Bancroft A.J."/>
            <person name="Nichol S."/>
            <person name="Tracey A."/>
            <person name="Holroyd N."/>
            <person name="Cotton J.A."/>
            <person name="Stanley E.J."/>
            <person name="Zarowiecki M."/>
            <person name="Liu J.Z."/>
            <person name="Huckvale T."/>
            <person name="Cooper P.J."/>
            <person name="Grencis R.K."/>
            <person name="Berriman M."/>
        </authorList>
    </citation>
    <scope>NUCLEOTIDE SEQUENCE [LARGE SCALE GENOMIC DNA]</scope>
</reference>
<evidence type="ECO:0000259" key="12">
    <source>
        <dbReference type="PROSITE" id="PS51918"/>
    </source>
</evidence>
<dbReference type="InterPro" id="IPR058240">
    <property type="entry name" value="rSAM_sf"/>
</dbReference>
<name>A0A077ZBR0_TRITR</name>
<evidence type="ECO:0000256" key="5">
    <source>
        <dbReference type="ARBA" id="ARBA00022691"/>
    </source>
</evidence>